<keyword evidence="1" id="KW-0472">Membrane</keyword>
<keyword evidence="1" id="KW-0812">Transmembrane</keyword>
<dbReference type="AlphaFoldDB" id="A0A4Z1CX79"/>
<gene>
    <name evidence="2" type="ORF">E5082_31975</name>
</gene>
<proteinExistence type="predicted"/>
<dbReference type="Proteomes" id="UP000298513">
    <property type="component" value="Unassembled WGS sequence"/>
</dbReference>
<sequence>MFASLFLLMVLGLELLGGLLAYAFWKHRRHPPLHRRWWVLGTTACALGYAHTLAYGLALTQPTDLCGQRSLDNDYPLTHVRVDAIPPRLACYWSDSALHGPSHPTAAGTWLMWCGAALLVAGAAAWAVSLDSPMPRWARAGMILAPATSAALWIWQVAPLMSLSTIDLQNECFRWQVAHLHSAPSGELATTKRTVMPPAVECVFADGTVNLISFEAFGLACCLAVFLLCCATPLLRMSTAAAGVPRARPYR</sequence>
<feature type="transmembrane region" description="Helical" evidence="1">
    <location>
        <begin position="216"/>
        <end position="235"/>
    </location>
</feature>
<keyword evidence="3" id="KW-1185">Reference proteome</keyword>
<organism evidence="2 3">
    <name type="scientific">Streptomyces griseoluteus</name>
    <dbReference type="NCBI Taxonomy" id="29306"/>
    <lineage>
        <taxon>Bacteria</taxon>
        <taxon>Bacillati</taxon>
        <taxon>Actinomycetota</taxon>
        <taxon>Actinomycetes</taxon>
        <taxon>Kitasatosporales</taxon>
        <taxon>Streptomycetaceae</taxon>
        <taxon>Streptomyces</taxon>
    </lineage>
</organism>
<accession>A0A4Z1CX79</accession>
<feature type="transmembrane region" description="Helical" evidence="1">
    <location>
        <begin position="37"/>
        <end position="58"/>
    </location>
</feature>
<evidence type="ECO:0000313" key="3">
    <source>
        <dbReference type="Proteomes" id="UP000298513"/>
    </source>
</evidence>
<reference evidence="2 3" key="1">
    <citation type="submission" date="2019-04" db="EMBL/GenBank/DDBJ databases">
        <title>Streptomyces sp. nov. Bv016 isolated from bark of Buahinia variegata.</title>
        <authorList>
            <person name="Kanchanasin P."/>
            <person name="Tanasupawat S."/>
            <person name="Yuki M."/>
            <person name="Kudo T."/>
        </authorList>
    </citation>
    <scope>NUCLEOTIDE SEQUENCE [LARGE SCALE GENOMIC DNA]</scope>
    <source>
        <strain evidence="2 3">JCM 4765</strain>
    </source>
</reference>
<keyword evidence="1" id="KW-1133">Transmembrane helix</keyword>
<evidence type="ECO:0000256" key="1">
    <source>
        <dbReference type="SAM" id="Phobius"/>
    </source>
</evidence>
<protein>
    <submittedName>
        <fullName evidence="2">Uncharacterized protein</fullName>
    </submittedName>
</protein>
<feature type="transmembrane region" description="Helical" evidence="1">
    <location>
        <begin position="110"/>
        <end position="128"/>
    </location>
</feature>
<comment type="caution">
    <text evidence="2">The sequence shown here is derived from an EMBL/GenBank/DDBJ whole genome shotgun (WGS) entry which is preliminary data.</text>
</comment>
<evidence type="ECO:0000313" key="2">
    <source>
        <dbReference type="EMBL" id="TGN73452.1"/>
    </source>
</evidence>
<dbReference type="RefSeq" id="WP_135794703.1">
    <property type="nucleotide sequence ID" value="NZ_JBEPFF010000022.1"/>
</dbReference>
<name>A0A4Z1CX79_STRGP</name>
<feature type="transmembrane region" description="Helical" evidence="1">
    <location>
        <begin position="140"/>
        <end position="158"/>
    </location>
</feature>
<dbReference type="EMBL" id="SRRU01000020">
    <property type="protein sequence ID" value="TGN73452.1"/>
    <property type="molecule type" value="Genomic_DNA"/>
</dbReference>
<feature type="transmembrane region" description="Helical" evidence="1">
    <location>
        <begin position="6"/>
        <end position="25"/>
    </location>
</feature>